<keyword evidence="5" id="KW-1185">Reference proteome</keyword>
<dbReference type="PANTHER" id="PTHR43434">
    <property type="entry name" value="PHOSPHOGLYCOLATE PHOSPHATASE"/>
    <property type="match status" value="1"/>
</dbReference>
<organism evidence="4 5">
    <name type="scientific">Psychrobacillus faecigallinarum</name>
    <dbReference type="NCBI Taxonomy" id="2762235"/>
    <lineage>
        <taxon>Bacteria</taxon>
        <taxon>Bacillati</taxon>
        <taxon>Bacillota</taxon>
        <taxon>Bacilli</taxon>
        <taxon>Bacillales</taxon>
        <taxon>Bacillaceae</taxon>
        <taxon>Psychrobacillus</taxon>
    </lineage>
</organism>
<evidence type="ECO:0000313" key="4">
    <source>
        <dbReference type="EMBL" id="MBD7944574.1"/>
    </source>
</evidence>
<dbReference type="SFLD" id="SFLDS00003">
    <property type="entry name" value="Haloacid_Dehalogenase"/>
    <property type="match status" value="1"/>
</dbReference>
<dbReference type="InterPro" id="IPR041492">
    <property type="entry name" value="HAD_2"/>
</dbReference>
<sequence length="214" mass="24712">MKKCCIFDMDGTLFQTNLILEPALEKTFNMLRGQDLWNEDTPIEKYREIMGVTLPTVWKTLCPKHSNETREKSNEYFHKQLIALIKNNEGALYPHAEKLLMTLSKDYEVFIASNGQEEYLKAIVETYDLEKYIKKVYSIQTVASGHKSELVERVLKENQITSGYVIGDRSSDINAAKDNNLIAIGVEFDFSQPEELEKANYIVKDLREVLEFTL</sequence>
<dbReference type="Pfam" id="PF13419">
    <property type="entry name" value="HAD_2"/>
    <property type="match status" value="1"/>
</dbReference>
<dbReference type="SFLD" id="SFLDG01129">
    <property type="entry name" value="C1.5:_HAD__Beta-PGM__Phosphata"/>
    <property type="match status" value="1"/>
</dbReference>
<dbReference type="Proteomes" id="UP000640786">
    <property type="component" value="Unassembled WGS sequence"/>
</dbReference>
<evidence type="ECO:0000256" key="1">
    <source>
        <dbReference type="ARBA" id="ARBA00022801"/>
    </source>
</evidence>
<feature type="domain" description="FCP1 homology" evidence="3">
    <location>
        <begin position="1"/>
        <end position="209"/>
    </location>
</feature>
<name>A0ABR8R9V3_9BACI</name>
<evidence type="ECO:0000259" key="3">
    <source>
        <dbReference type="PROSITE" id="PS50969"/>
    </source>
</evidence>
<comment type="caution">
    <text evidence="4">The sequence shown here is derived from an EMBL/GenBank/DDBJ whole genome shotgun (WGS) entry which is preliminary data.</text>
</comment>
<dbReference type="Gene3D" id="1.10.150.240">
    <property type="entry name" value="Putative phosphatase, domain 2"/>
    <property type="match status" value="1"/>
</dbReference>
<dbReference type="InterPro" id="IPR004274">
    <property type="entry name" value="FCP1_dom"/>
</dbReference>
<dbReference type="RefSeq" id="WP_191697163.1">
    <property type="nucleotide sequence ID" value="NZ_JACSQO010000004.1"/>
</dbReference>
<dbReference type="EMBL" id="JACSQO010000004">
    <property type="protein sequence ID" value="MBD7944574.1"/>
    <property type="molecule type" value="Genomic_DNA"/>
</dbReference>
<dbReference type="InterPro" id="IPR036412">
    <property type="entry name" value="HAD-like_sf"/>
</dbReference>
<protein>
    <submittedName>
        <fullName evidence="4">HAD hydrolase-like protein</fullName>
    </submittedName>
</protein>
<keyword evidence="1" id="KW-0378">Hydrolase</keyword>
<dbReference type="Gene3D" id="3.40.50.1000">
    <property type="entry name" value="HAD superfamily/HAD-like"/>
    <property type="match status" value="1"/>
</dbReference>
<dbReference type="InterPro" id="IPR050155">
    <property type="entry name" value="HAD-like_hydrolase_sf"/>
</dbReference>
<dbReference type="InterPro" id="IPR023214">
    <property type="entry name" value="HAD_sf"/>
</dbReference>
<keyword evidence="2" id="KW-0460">Magnesium</keyword>
<evidence type="ECO:0000256" key="2">
    <source>
        <dbReference type="ARBA" id="ARBA00022842"/>
    </source>
</evidence>
<dbReference type="PROSITE" id="PS50969">
    <property type="entry name" value="FCP1"/>
    <property type="match status" value="1"/>
</dbReference>
<gene>
    <name evidence="4" type="ORF">H9650_10645</name>
</gene>
<proteinExistence type="predicted"/>
<dbReference type="InterPro" id="IPR023198">
    <property type="entry name" value="PGP-like_dom2"/>
</dbReference>
<dbReference type="PANTHER" id="PTHR43434:SF1">
    <property type="entry name" value="PHOSPHOGLYCOLATE PHOSPHATASE"/>
    <property type="match status" value="1"/>
</dbReference>
<dbReference type="SUPFAM" id="SSF56784">
    <property type="entry name" value="HAD-like"/>
    <property type="match status" value="1"/>
</dbReference>
<accession>A0ABR8R9V3</accession>
<evidence type="ECO:0000313" key="5">
    <source>
        <dbReference type="Proteomes" id="UP000640786"/>
    </source>
</evidence>
<reference evidence="4 5" key="1">
    <citation type="submission" date="2020-08" db="EMBL/GenBank/DDBJ databases">
        <title>A Genomic Blueprint of the Chicken Gut Microbiome.</title>
        <authorList>
            <person name="Gilroy R."/>
            <person name="Ravi A."/>
            <person name="Getino M."/>
            <person name="Pursley I."/>
            <person name="Horton D.L."/>
            <person name="Alikhan N.-F."/>
            <person name="Baker D."/>
            <person name="Gharbi K."/>
            <person name="Hall N."/>
            <person name="Watson M."/>
            <person name="Adriaenssens E.M."/>
            <person name="Foster-Nyarko E."/>
            <person name="Jarju S."/>
            <person name="Secka A."/>
            <person name="Antonio M."/>
            <person name="Oren A."/>
            <person name="Chaudhuri R."/>
            <person name="La Ragione R.M."/>
            <person name="Hildebrand F."/>
            <person name="Pallen M.J."/>
        </authorList>
    </citation>
    <scope>NUCLEOTIDE SEQUENCE [LARGE SCALE GENOMIC DNA]</scope>
    <source>
        <strain evidence="4 5">Sa2BUA9</strain>
    </source>
</reference>